<feature type="transmembrane region" description="Helical" evidence="2">
    <location>
        <begin position="765"/>
        <end position="786"/>
    </location>
</feature>
<dbReference type="PANTHER" id="PTHR10217">
    <property type="entry name" value="VOLTAGE AND LIGAND GATED POTASSIUM CHANNEL"/>
    <property type="match status" value="1"/>
</dbReference>
<dbReference type="InterPro" id="IPR000595">
    <property type="entry name" value="cNMP-bd_dom"/>
</dbReference>
<evidence type="ECO:0000256" key="1">
    <source>
        <dbReference type="SAM" id="MobiDB-lite"/>
    </source>
</evidence>
<dbReference type="InterPro" id="IPR013099">
    <property type="entry name" value="K_chnl_dom"/>
</dbReference>
<evidence type="ECO:0000313" key="4">
    <source>
        <dbReference type="EMBL" id="CAH2065836.1"/>
    </source>
</evidence>
<dbReference type="Gene3D" id="1.10.287.70">
    <property type="match status" value="3"/>
</dbReference>
<dbReference type="CDD" id="cd00038">
    <property type="entry name" value="CAP_ED"/>
    <property type="match status" value="1"/>
</dbReference>
<organism evidence="4 5">
    <name type="scientific">Iphiclides podalirius</name>
    <name type="common">scarce swallowtail</name>
    <dbReference type="NCBI Taxonomy" id="110791"/>
    <lineage>
        <taxon>Eukaryota</taxon>
        <taxon>Metazoa</taxon>
        <taxon>Ecdysozoa</taxon>
        <taxon>Arthropoda</taxon>
        <taxon>Hexapoda</taxon>
        <taxon>Insecta</taxon>
        <taxon>Pterygota</taxon>
        <taxon>Neoptera</taxon>
        <taxon>Endopterygota</taxon>
        <taxon>Lepidoptera</taxon>
        <taxon>Glossata</taxon>
        <taxon>Ditrysia</taxon>
        <taxon>Papilionoidea</taxon>
        <taxon>Papilionidae</taxon>
        <taxon>Papilioninae</taxon>
        <taxon>Iphiclides</taxon>
    </lineage>
</organism>
<dbReference type="InterPro" id="IPR050818">
    <property type="entry name" value="KCNH_animal-type"/>
</dbReference>
<dbReference type="PANTHER" id="PTHR10217:SF548">
    <property type="entry name" value="GH12235P"/>
    <property type="match status" value="1"/>
</dbReference>
<gene>
    <name evidence="4" type="ORF">IPOD504_LOCUS13158</name>
</gene>
<dbReference type="SUPFAM" id="SSF51206">
    <property type="entry name" value="cAMP-binding domain-like"/>
    <property type="match status" value="4"/>
</dbReference>
<feature type="transmembrane region" description="Helical" evidence="2">
    <location>
        <begin position="147"/>
        <end position="166"/>
    </location>
</feature>
<dbReference type="EMBL" id="OW152816">
    <property type="protein sequence ID" value="CAH2065836.1"/>
    <property type="molecule type" value="Genomic_DNA"/>
</dbReference>
<feature type="transmembrane region" description="Helical" evidence="2">
    <location>
        <begin position="556"/>
        <end position="576"/>
    </location>
</feature>
<evidence type="ECO:0000256" key="2">
    <source>
        <dbReference type="SAM" id="Phobius"/>
    </source>
</evidence>
<feature type="transmembrane region" description="Helical" evidence="2">
    <location>
        <begin position="1253"/>
        <end position="1273"/>
    </location>
</feature>
<keyword evidence="2" id="KW-1133">Transmembrane helix</keyword>
<feature type="transmembrane region" description="Helical" evidence="2">
    <location>
        <begin position="1160"/>
        <end position="1184"/>
    </location>
</feature>
<dbReference type="Pfam" id="PF07885">
    <property type="entry name" value="Ion_trans_2"/>
    <property type="match status" value="1"/>
</dbReference>
<keyword evidence="2" id="KW-0472">Membrane</keyword>
<keyword evidence="5" id="KW-1185">Reference proteome</keyword>
<dbReference type="InterPro" id="IPR018490">
    <property type="entry name" value="cNMP-bd_dom_sf"/>
</dbReference>
<feature type="compositionally biased region" description="Basic and acidic residues" evidence="1">
    <location>
        <begin position="1904"/>
        <end position="1915"/>
    </location>
</feature>
<sequence length="1915" mass="221720">MYLYMFQTEYALWWSKEQILRSFQNCPDDTAWNVFVCVQVLASIVLLATDVAMVYYDFFDVFYNVVYAVHVLGVAYNLYVNRETTVFTFSTALGFLVDVLTYFHYFLENFYPREAKLLAYYLRLHRPFRYLWALNDYNLKSSVLGTALKYCYIFFVLRITWALVWMQFQEEESHYDDHYWRLAHEAPFSFSPQELLEQNASEFLRTLYLVNKMFIPIGPSTPPKTDTERVLCLMVMITGGLTVSGCAVASLSLVIGIYMRPEERFRARFRLIMRDMEDSAVSASLSEKVQTFYKMYWHKQKAVSTTQLLPTFPPWIPSIVYTDIYFKATQKARGSNSSTFAEMSDSRILSDLSYQFLCEIVKNMQTLHYIPGDTIIKRSTQKSSIIYISYGDIEMLTAEDDSTAMLRMSRGTVLGPCAGCPPAGCGRAHVDIRAATFCTAHVLRAGDLWRTAHRFGRSNGQAAVILASFYVLYDLSRQAKYKSSIWTFKRNLMELKKARDSNGNLLLARTDIMLEIAGCYIMRNRADSSLTDESDAICLRSTFPCILQPRSVLQTMWNSFVCCLIVVVCFTHPYYIAYKERVPIEFRFYDYVVTCIYLLDIFVYLSTGANVEDGVPITLLQTASQQIRSHWFVLDVVATMPLFEFIHDGHFAGINKLLRLPKVFRMLKSLEDDWVYYSNFLRFLSYSLLLVIACYLVAALQQTFMCFCFSHCSVTNFTHPPFWAHVPPDDAAIGNSLTFGLYWAASIITFTTHKETCGMSNWNTVLYTMLVLELCIVLHIFIEAVYSATIMVTTAMREDYDACIADVTNFLIRNDVEPVLRQRFITYLQLCWYTDKGYSITNKNSSIYHDLPPHVYQDIVNKQRSKYILCIPFMKYLSKEDLKTVSTKAVVFCTSPNEIILHTGDVSNEMSANFLYGACRDPRANVLHIKEVFTECHEIPQIRDAIDFAKEQPEFGRLLVRRQPFMSYKPPAPVPNVERFRLPRKHEQDHAFLQPFKKLGFMSVLRYMFPRFTIRPDGEYLLRAEWCRGCCALLSALIIPGYPYLSTHSTSLDFMVFMLDCTAYFDILQRMLVGYYNVRGTLVYHPLSTADRYIRGAFLVDLFACLPLEMLETVVKELYPDRYRITVAVQYLVLNRLLQLYRLPGAIQGLERYMRRDIVLVIKATPLFLGLLNVMTCFLVFYSVDIYISMNNYTTLIIPRQDHGGSWVNLFQQNFRFNLTENTWNLHLACYFWVVYEATTTGYSSMNPSNLDIMKMLFTGMVVGAMITTYFSVRIISIRSNVNNPLAAFQQHMKDMAAFMRREKLGAELKRDVLAYYACNWEKTGGQDYRHVLKLCDQITLRSDAILHIYGPTFAMCPILGQCDVSLLRIIGRAMRSVHFLKGTRIVEKDDVIKDLCFLDSGTVELVSDERDPSKNVKLTKGSIFGDLDGEPSYRSPVHLISTSKVHVLQMNAMAFYTIIRDFPDVVLLLKTYRPNNENYILGNLSEDSPKVKNSTLTISAPLRRPKGLFKYLRLRNSYVQWYLIVVSLLCIYGDLYNAGFQDNRTLLVLALYSLDVAFSLKFLILFVTLSVSGDGNIRRISLSKKRCCKTETKCDILSCIPLELFCFVTDEYRGLLFSFCRLNRLLRLVTVYAGIRRHHERLSIDISLTTIYSVLVWFTLLVHGTACLWHFIGYVEDIAKPNSSWMYKDDGSSWCRNLYVCSLYFVITTCSQNGVGDIMPKNKSEVLFASILQIISIMLFMIYVGEVSNIIQYQSYRSFDFYCKYLELQDFLRNNRVSKNLVKLVNRYSLHLWRESRGVQVPHFLKTAPHCLRLRLMSASFMQHLRNLQGLVRELPYTNSYRTITKCQILTLRLNDWEDLLKHFPRSKRTIYENLDFDDSAPKASKHKKERRVTIINPDDEPPPDRPRSKARES</sequence>
<feature type="transmembrane region" description="Helical" evidence="2">
    <location>
        <begin position="86"/>
        <end position="107"/>
    </location>
</feature>
<feature type="region of interest" description="Disordered" evidence="1">
    <location>
        <begin position="1880"/>
        <end position="1915"/>
    </location>
</feature>
<reference evidence="4" key="1">
    <citation type="submission" date="2022-03" db="EMBL/GenBank/DDBJ databases">
        <authorList>
            <person name="Martin H S."/>
        </authorList>
    </citation>
    <scope>NUCLEOTIDE SEQUENCE</scope>
</reference>
<dbReference type="SMART" id="SM00100">
    <property type="entry name" value="cNMP"/>
    <property type="match status" value="2"/>
</dbReference>
<evidence type="ECO:0000259" key="3">
    <source>
        <dbReference type="PROSITE" id="PS50042"/>
    </source>
</evidence>
<feature type="transmembrane region" description="Helical" evidence="2">
    <location>
        <begin position="674"/>
        <end position="698"/>
    </location>
</feature>
<name>A0ABN8IS21_9NEOP</name>
<proteinExistence type="predicted"/>
<feature type="transmembrane region" description="Helical" evidence="2">
    <location>
        <begin position="1647"/>
        <end position="1673"/>
    </location>
</feature>
<feature type="transmembrane region" description="Helical" evidence="2">
    <location>
        <begin position="31"/>
        <end position="55"/>
    </location>
</feature>
<dbReference type="SUPFAM" id="SSF81324">
    <property type="entry name" value="Voltage-gated potassium channels"/>
    <property type="match status" value="2"/>
</dbReference>
<dbReference type="Gene3D" id="2.60.120.10">
    <property type="entry name" value="Jelly Rolls"/>
    <property type="match status" value="2"/>
</dbReference>
<evidence type="ECO:0000313" key="5">
    <source>
        <dbReference type="Proteomes" id="UP000837857"/>
    </source>
</evidence>
<feature type="transmembrane region" description="Helical" evidence="2">
    <location>
        <begin position="1547"/>
        <end position="1570"/>
    </location>
</feature>
<feature type="transmembrane region" description="Helical" evidence="2">
    <location>
        <begin position="230"/>
        <end position="259"/>
    </location>
</feature>
<feature type="transmembrane region" description="Helical" evidence="2">
    <location>
        <begin position="61"/>
        <end position="79"/>
    </location>
</feature>
<dbReference type="PROSITE" id="PS50042">
    <property type="entry name" value="CNMP_BINDING_3"/>
    <property type="match status" value="2"/>
</dbReference>
<dbReference type="Gene3D" id="1.10.287.630">
    <property type="entry name" value="Helix hairpin bin"/>
    <property type="match status" value="1"/>
</dbReference>
<accession>A0ABN8IS21</accession>
<feature type="transmembrane region" description="Helical" evidence="2">
    <location>
        <begin position="1727"/>
        <end position="1746"/>
    </location>
</feature>
<feature type="non-terminal residue" evidence="4">
    <location>
        <position position="1"/>
    </location>
</feature>
<dbReference type="Proteomes" id="UP000837857">
    <property type="component" value="Chromosome 4"/>
</dbReference>
<protein>
    <recommendedName>
        <fullName evidence="3">Cyclic nucleotide-binding domain-containing protein</fullName>
    </recommendedName>
</protein>
<feature type="domain" description="Cyclic nucleotide-binding" evidence="3">
    <location>
        <begin position="1359"/>
        <end position="1460"/>
    </location>
</feature>
<feature type="domain" description="Cyclic nucleotide-binding" evidence="3">
    <location>
        <begin position="348"/>
        <end position="418"/>
    </location>
</feature>
<keyword evidence="2" id="KW-0812">Transmembrane</keyword>
<feature type="transmembrane region" description="Helical" evidence="2">
    <location>
        <begin position="1520"/>
        <end position="1541"/>
    </location>
</feature>
<dbReference type="InterPro" id="IPR014710">
    <property type="entry name" value="RmlC-like_jellyroll"/>
</dbReference>